<dbReference type="RefSeq" id="WP_131168219.1">
    <property type="nucleotide sequence ID" value="NZ_SDMQ01000008.1"/>
</dbReference>
<gene>
    <name evidence="2" type="ORF">ET989_09075</name>
</gene>
<dbReference type="InterPro" id="IPR000182">
    <property type="entry name" value="GNAT_dom"/>
</dbReference>
<keyword evidence="3" id="KW-1185">Reference proteome</keyword>
<reference evidence="2 3" key="1">
    <citation type="submission" date="2019-01" db="EMBL/GenBank/DDBJ databases">
        <title>Lactibacter flavus gen. nov., sp. nov., a novel bacterium of the family Propionibacteriaceae isolated from raw milk and dairy products.</title>
        <authorList>
            <person name="Huptas C."/>
            <person name="Wenning M."/>
            <person name="Breitenwieser F."/>
            <person name="Doll E."/>
            <person name="Von Neubeck M."/>
            <person name="Busse H.-J."/>
            <person name="Scherer S."/>
        </authorList>
    </citation>
    <scope>NUCLEOTIDE SEQUENCE [LARGE SCALE GENOMIC DNA]</scope>
    <source>
        <strain evidence="2 3">KCTC 33808</strain>
    </source>
</reference>
<comment type="caution">
    <text evidence="2">The sequence shown here is derived from an EMBL/GenBank/DDBJ whole genome shotgun (WGS) entry which is preliminary data.</text>
</comment>
<evidence type="ECO:0000313" key="2">
    <source>
        <dbReference type="EMBL" id="TBT84290.1"/>
    </source>
</evidence>
<evidence type="ECO:0000313" key="3">
    <source>
        <dbReference type="Proteomes" id="UP000292373"/>
    </source>
</evidence>
<dbReference type="Gene3D" id="3.40.630.30">
    <property type="match status" value="1"/>
</dbReference>
<dbReference type="OrthoDB" id="5241264at2"/>
<dbReference type="PROSITE" id="PS51186">
    <property type="entry name" value="GNAT"/>
    <property type="match status" value="1"/>
</dbReference>
<keyword evidence="2" id="KW-0808">Transferase</keyword>
<organism evidence="2 3">
    <name type="scientific">Propioniciclava sinopodophylli</name>
    <dbReference type="NCBI Taxonomy" id="1837344"/>
    <lineage>
        <taxon>Bacteria</taxon>
        <taxon>Bacillati</taxon>
        <taxon>Actinomycetota</taxon>
        <taxon>Actinomycetes</taxon>
        <taxon>Propionibacteriales</taxon>
        <taxon>Propionibacteriaceae</taxon>
        <taxon>Propioniciclava</taxon>
    </lineage>
</organism>
<dbReference type="InterPro" id="IPR025289">
    <property type="entry name" value="DUF4081"/>
</dbReference>
<sequence length="275" mass="30126">MRARVLDEGDRPVVQRLLDTDPVGHCFVASRVDAGVLRAHRAGELWGYPAHAPRSLLHVGANVFPVNADDEALDAFALDLGRWRSFVALVGPVPAAFGLWNRLVDAWPEVYDRARVVRARQLLMSCAEPSGVELDPRVRRASASDFESYLQAAAHMYREELEEDPLGTNPAGYRAYVRSLVERGLAYAIVEDGRVIFKADLGAVSARVAQVQGVWVRPDLRGRGVSAPAMAAVTTAIIEQGRVASLYVNDFNARAIASYRRVGYEVVGELASVLF</sequence>
<name>A0A4Q9KCW2_9ACTN</name>
<dbReference type="SUPFAM" id="SSF55729">
    <property type="entry name" value="Acyl-CoA N-acyltransferases (Nat)"/>
    <property type="match status" value="1"/>
</dbReference>
<protein>
    <submittedName>
        <fullName evidence="2">GNAT family N-acetyltransferase</fullName>
    </submittedName>
</protein>
<accession>A0A4Q9KCW2</accession>
<dbReference type="EMBL" id="SDMQ01000008">
    <property type="protein sequence ID" value="TBT84290.1"/>
    <property type="molecule type" value="Genomic_DNA"/>
</dbReference>
<feature type="domain" description="N-acetyltransferase" evidence="1">
    <location>
        <begin position="136"/>
        <end position="275"/>
    </location>
</feature>
<dbReference type="InterPro" id="IPR016181">
    <property type="entry name" value="Acyl_CoA_acyltransferase"/>
</dbReference>
<dbReference type="GO" id="GO:0016747">
    <property type="term" value="F:acyltransferase activity, transferring groups other than amino-acyl groups"/>
    <property type="evidence" value="ECO:0007669"/>
    <property type="project" value="InterPro"/>
</dbReference>
<evidence type="ECO:0000259" key="1">
    <source>
        <dbReference type="PROSITE" id="PS51186"/>
    </source>
</evidence>
<dbReference type="Pfam" id="PF08445">
    <property type="entry name" value="FR47"/>
    <property type="match status" value="1"/>
</dbReference>
<dbReference type="Pfam" id="PF13312">
    <property type="entry name" value="DUF4081"/>
    <property type="match status" value="1"/>
</dbReference>
<proteinExistence type="predicted"/>
<dbReference type="Proteomes" id="UP000292373">
    <property type="component" value="Unassembled WGS sequence"/>
</dbReference>
<dbReference type="AlphaFoldDB" id="A0A4Q9KCW2"/>
<dbReference type="InterPro" id="IPR013653">
    <property type="entry name" value="GCN5-like_dom"/>
</dbReference>